<feature type="transmembrane region" description="Helical" evidence="1">
    <location>
        <begin position="68"/>
        <end position="85"/>
    </location>
</feature>
<dbReference type="AlphaFoldDB" id="A0A8I0DNW8"/>
<evidence type="ECO:0000313" key="3">
    <source>
        <dbReference type="Proteomes" id="UP000662088"/>
    </source>
</evidence>
<protein>
    <submittedName>
        <fullName evidence="2">DUF1294 domain-containing protein</fullName>
    </submittedName>
</protein>
<feature type="transmembrane region" description="Helical" evidence="1">
    <location>
        <begin position="6"/>
        <end position="25"/>
    </location>
</feature>
<dbReference type="GO" id="GO:0003676">
    <property type="term" value="F:nucleic acid binding"/>
    <property type="evidence" value="ECO:0007669"/>
    <property type="project" value="InterPro"/>
</dbReference>
<dbReference type="RefSeq" id="WP_022212354.1">
    <property type="nucleotide sequence ID" value="NZ_JACOOQ010000014.1"/>
</dbReference>
<dbReference type="InterPro" id="IPR012156">
    <property type="entry name" value="Cold_shock_CspA"/>
</dbReference>
<accession>A0A8I0DNW8</accession>
<evidence type="ECO:0000256" key="1">
    <source>
        <dbReference type="SAM" id="Phobius"/>
    </source>
</evidence>
<keyword evidence="1" id="KW-0472">Membrane</keyword>
<gene>
    <name evidence="2" type="ORF">H8R92_09165</name>
</gene>
<dbReference type="Pfam" id="PF06961">
    <property type="entry name" value="DUF1294"/>
    <property type="match status" value="1"/>
</dbReference>
<keyword evidence="3" id="KW-1185">Reference proteome</keyword>
<dbReference type="EMBL" id="JACOOQ010000014">
    <property type="protein sequence ID" value="MBC5640585.1"/>
    <property type="molecule type" value="Genomic_DNA"/>
</dbReference>
<evidence type="ECO:0000313" key="2">
    <source>
        <dbReference type="EMBL" id="MBC5640585.1"/>
    </source>
</evidence>
<organism evidence="2 3">
    <name type="scientific">Clostridium lentum</name>
    <dbReference type="NCBI Taxonomy" id="2763037"/>
    <lineage>
        <taxon>Bacteria</taxon>
        <taxon>Bacillati</taxon>
        <taxon>Bacillota</taxon>
        <taxon>Clostridia</taxon>
        <taxon>Eubacteriales</taxon>
        <taxon>Clostridiaceae</taxon>
        <taxon>Clostridium</taxon>
    </lineage>
</organism>
<keyword evidence="1" id="KW-1133">Transmembrane helix</keyword>
<proteinExistence type="predicted"/>
<dbReference type="PIRSF" id="PIRSF002599">
    <property type="entry name" value="Cold_shock_A"/>
    <property type="match status" value="1"/>
</dbReference>
<reference evidence="2" key="1">
    <citation type="submission" date="2020-08" db="EMBL/GenBank/DDBJ databases">
        <title>Genome public.</title>
        <authorList>
            <person name="Liu C."/>
            <person name="Sun Q."/>
        </authorList>
    </citation>
    <scope>NUCLEOTIDE SEQUENCE</scope>
    <source>
        <strain evidence="2">NSJ-42</strain>
    </source>
</reference>
<name>A0A8I0DNW8_9CLOT</name>
<feature type="transmembrane region" description="Helical" evidence="1">
    <location>
        <begin position="37"/>
        <end position="56"/>
    </location>
</feature>
<dbReference type="InterPro" id="IPR010718">
    <property type="entry name" value="DUF1294"/>
</dbReference>
<keyword evidence="1" id="KW-0812">Transmembrane</keyword>
<dbReference type="Proteomes" id="UP000662088">
    <property type="component" value="Unassembled WGS sequence"/>
</dbReference>
<sequence length="89" mass="10554">MKILLLYILFINILSFALMFIDKIKAIRRKWRITEKTLLSVSFIGGSLGSYLAMIFFRHKTNHFKFKYGLPLMLILHCILFFILNNKIV</sequence>
<comment type="caution">
    <text evidence="2">The sequence shown here is derived from an EMBL/GenBank/DDBJ whole genome shotgun (WGS) entry which is preliminary data.</text>
</comment>